<sequence>MLFSALVGIALGSPLLSRCVYRWVSLYHGGESCALSTHEHWCSSSDRLTGDDLHYGVSRGSSYSPFLCKRRFLAATVSTRRLSVSTSDAAVLVSMTAAFRRLVIAHIPTSLGSLELLVVVCVQLCACLGSGQGVRRLRPVLLGSATCTC</sequence>
<dbReference type="EMBL" id="HG994372">
    <property type="protein sequence ID" value="CAF2106104.1"/>
    <property type="molecule type" value="Genomic_DNA"/>
</dbReference>
<organism evidence="1">
    <name type="scientific">Brassica napus</name>
    <name type="common">Rape</name>
    <dbReference type="NCBI Taxonomy" id="3708"/>
    <lineage>
        <taxon>Eukaryota</taxon>
        <taxon>Viridiplantae</taxon>
        <taxon>Streptophyta</taxon>
        <taxon>Embryophyta</taxon>
        <taxon>Tracheophyta</taxon>
        <taxon>Spermatophyta</taxon>
        <taxon>Magnoliopsida</taxon>
        <taxon>eudicotyledons</taxon>
        <taxon>Gunneridae</taxon>
        <taxon>Pentapetalae</taxon>
        <taxon>rosids</taxon>
        <taxon>malvids</taxon>
        <taxon>Brassicales</taxon>
        <taxon>Brassicaceae</taxon>
        <taxon>Brassiceae</taxon>
        <taxon>Brassica</taxon>
    </lineage>
</organism>
<gene>
    <name evidence="1" type="ORF">DARMORV10_C08P04960.1</name>
</gene>
<proteinExistence type="predicted"/>
<accession>A0A816TVS1</accession>
<evidence type="ECO:0000313" key="1">
    <source>
        <dbReference type="EMBL" id="CAF2106104.1"/>
    </source>
</evidence>
<dbReference type="AlphaFoldDB" id="A0A816TVS1"/>
<reference evidence="1" key="1">
    <citation type="submission" date="2021-01" db="EMBL/GenBank/DDBJ databases">
        <authorList>
            <consortium name="Genoscope - CEA"/>
            <person name="William W."/>
        </authorList>
    </citation>
    <scope>NUCLEOTIDE SEQUENCE</scope>
</reference>
<dbReference type="Proteomes" id="UP001295469">
    <property type="component" value="Chromosome C08"/>
</dbReference>
<protein>
    <submittedName>
        <fullName evidence="1">(rape) hypothetical protein</fullName>
    </submittedName>
</protein>
<name>A0A816TVS1_BRANA</name>